<dbReference type="Proteomes" id="UP001156670">
    <property type="component" value="Unassembled WGS sequence"/>
</dbReference>
<keyword evidence="2" id="KW-1185">Reference proteome</keyword>
<organism evidence="1 2">
    <name type="scientific">Dyella acidisoli</name>
    <dbReference type="NCBI Taxonomy" id="1867834"/>
    <lineage>
        <taxon>Bacteria</taxon>
        <taxon>Pseudomonadati</taxon>
        <taxon>Pseudomonadota</taxon>
        <taxon>Gammaproteobacteria</taxon>
        <taxon>Lysobacterales</taxon>
        <taxon>Rhodanobacteraceae</taxon>
        <taxon>Dyella</taxon>
    </lineage>
</organism>
<evidence type="ECO:0000313" key="1">
    <source>
        <dbReference type="EMBL" id="GLQ91531.1"/>
    </source>
</evidence>
<name>A0ABQ5XK07_9GAMM</name>
<sequence>MINVELSARELTYLLLSLRKYEQGLMAQEEEEMEDTATDLIFIQSLSKKLVAAKEAK</sequence>
<evidence type="ECO:0000313" key="2">
    <source>
        <dbReference type="Proteomes" id="UP001156670"/>
    </source>
</evidence>
<comment type="caution">
    <text evidence="1">The sequence shown here is derived from an EMBL/GenBank/DDBJ whole genome shotgun (WGS) entry which is preliminary data.</text>
</comment>
<dbReference type="RefSeq" id="WP_284319300.1">
    <property type="nucleotide sequence ID" value="NZ_BSOB01000005.1"/>
</dbReference>
<dbReference type="EMBL" id="BSOB01000005">
    <property type="protein sequence ID" value="GLQ91531.1"/>
    <property type="molecule type" value="Genomic_DNA"/>
</dbReference>
<gene>
    <name evidence="1" type="ORF">GCM10007901_04810</name>
</gene>
<reference evidence="2" key="1">
    <citation type="journal article" date="2019" name="Int. J. Syst. Evol. Microbiol.">
        <title>The Global Catalogue of Microorganisms (GCM) 10K type strain sequencing project: providing services to taxonomists for standard genome sequencing and annotation.</title>
        <authorList>
            <consortium name="The Broad Institute Genomics Platform"/>
            <consortium name="The Broad Institute Genome Sequencing Center for Infectious Disease"/>
            <person name="Wu L."/>
            <person name="Ma J."/>
        </authorList>
    </citation>
    <scope>NUCLEOTIDE SEQUENCE [LARGE SCALE GENOMIC DNA]</scope>
    <source>
        <strain evidence="2">NBRC 111980</strain>
    </source>
</reference>
<protein>
    <submittedName>
        <fullName evidence="1">Uncharacterized protein</fullName>
    </submittedName>
</protein>
<accession>A0ABQ5XK07</accession>
<proteinExistence type="predicted"/>